<feature type="region of interest" description="Disordered" evidence="1">
    <location>
        <begin position="1"/>
        <end position="22"/>
    </location>
</feature>
<feature type="region of interest" description="Disordered" evidence="1">
    <location>
        <begin position="511"/>
        <end position="544"/>
    </location>
</feature>
<dbReference type="Proteomes" id="UP001163823">
    <property type="component" value="Chromosome 5"/>
</dbReference>
<comment type="caution">
    <text evidence="2">The sequence shown here is derived from an EMBL/GenBank/DDBJ whole genome shotgun (WGS) entry which is preliminary data.</text>
</comment>
<dbReference type="KEGG" id="qsa:O6P43_011913"/>
<evidence type="ECO:0000256" key="1">
    <source>
        <dbReference type="SAM" id="MobiDB-lite"/>
    </source>
</evidence>
<dbReference type="PANTHER" id="PTHR31071:SF14">
    <property type="entry name" value="BZIP DOMAIN-CONTAINING PROTEIN"/>
    <property type="match status" value="1"/>
</dbReference>
<protein>
    <submittedName>
        <fullName evidence="2">Actin cytoskeleton-regulatory complex pan-like protein</fullName>
    </submittedName>
</protein>
<reference evidence="2" key="1">
    <citation type="journal article" date="2023" name="Science">
        <title>Elucidation of the pathway for biosynthesis of saponin adjuvants from the soapbark tree.</title>
        <authorList>
            <person name="Reed J."/>
            <person name="Orme A."/>
            <person name="El-Demerdash A."/>
            <person name="Owen C."/>
            <person name="Martin L.B.B."/>
            <person name="Misra R.C."/>
            <person name="Kikuchi S."/>
            <person name="Rejzek M."/>
            <person name="Martin A.C."/>
            <person name="Harkess A."/>
            <person name="Leebens-Mack J."/>
            <person name="Louveau T."/>
            <person name="Stephenson M.J."/>
            <person name="Osbourn A."/>
        </authorList>
    </citation>
    <scope>NUCLEOTIDE SEQUENCE</scope>
    <source>
        <strain evidence="2">S10</strain>
    </source>
</reference>
<accession>A0AAD7M0I4</accession>
<proteinExistence type="predicted"/>
<dbReference type="PANTHER" id="PTHR31071">
    <property type="entry name" value="GB|AAF24581.1"/>
    <property type="match status" value="1"/>
</dbReference>
<feature type="compositionally biased region" description="Polar residues" evidence="1">
    <location>
        <begin position="519"/>
        <end position="542"/>
    </location>
</feature>
<sequence length="656" mass="74060">MNRMNVSGGPNSPANPHRRKLRNKSFVDVLRRKYGIPTIPLLQWKLHENHSPVSRIISSPVNFREGFSRNKVSARKLAAGLWQMRFTEASGGGGEPLERGSFEGFFSDQVGSSVLISKCSMEGATKWDPRHYEASNEITRVYRKKKLLHNGKQLPDSVVSTLQAELVQAQICTSKHEAGQFYSKKQVEDFLRKLEEEKIYWKSRERLKNRAIVHDLKDALGRERKNREKLGILNGKLINELANAKLSAKKFLQSYEEEMKCRKLTQEVCNELAKKIGEDTAKVEVVKRELVKFSMEVEEERRMLQMAELLREERVQMKLLDAKLALEDKYYQMNLLIADTQSFLRSRSGNLDMTDIRKVKLIQQAAELVNIHNIKELSYDPSKSGAVISMLQGFIDGKANEEIEPFSHHIPASHSSRIDILNHKEDGLKNNPVLDQSNLSVDNIGSENNRTWETGSSVEDQDSVFSLGRNDTAVYMNCQRKTVSGSRMEHDENAGLDYPYAGVSEVCSVSSRQPKEKGSSMSKFRSCPSHGTITNVGATSQYRRSDDGVLRCQDYAPPKSSPEVLSDKSNRSSVRMIYPNKGSGAGGFRRWGAVARRSSPDSVNPHITRGIKGYIEWPRGITKSSLRANNLESRVGSQKSQLHHIRRLSFLGGTTS</sequence>
<gene>
    <name evidence="2" type="ORF">O6P43_011913</name>
</gene>
<dbReference type="AlphaFoldDB" id="A0AAD7M0I4"/>
<dbReference type="InterPro" id="IPR043424">
    <property type="entry name" value="BLT-like"/>
</dbReference>
<organism evidence="2 3">
    <name type="scientific">Quillaja saponaria</name>
    <name type="common">Soap bark tree</name>
    <dbReference type="NCBI Taxonomy" id="32244"/>
    <lineage>
        <taxon>Eukaryota</taxon>
        <taxon>Viridiplantae</taxon>
        <taxon>Streptophyta</taxon>
        <taxon>Embryophyta</taxon>
        <taxon>Tracheophyta</taxon>
        <taxon>Spermatophyta</taxon>
        <taxon>Magnoliopsida</taxon>
        <taxon>eudicotyledons</taxon>
        <taxon>Gunneridae</taxon>
        <taxon>Pentapetalae</taxon>
        <taxon>rosids</taxon>
        <taxon>fabids</taxon>
        <taxon>Fabales</taxon>
        <taxon>Quillajaceae</taxon>
        <taxon>Quillaja</taxon>
    </lineage>
</organism>
<dbReference type="EMBL" id="JARAOO010000005">
    <property type="protein sequence ID" value="KAJ7967685.1"/>
    <property type="molecule type" value="Genomic_DNA"/>
</dbReference>
<evidence type="ECO:0000313" key="2">
    <source>
        <dbReference type="EMBL" id="KAJ7967685.1"/>
    </source>
</evidence>
<evidence type="ECO:0000313" key="3">
    <source>
        <dbReference type="Proteomes" id="UP001163823"/>
    </source>
</evidence>
<feature type="compositionally biased region" description="Polar residues" evidence="1">
    <location>
        <begin position="1"/>
        <end position="14"/>
    </location>
</feature>
<keyword evidence="3" id="KW-1185">Reference proteome</keyword>
<name>A0AAD7M0I4_QUISA</name>